<keyword evidence="1" id="KW-0812">Transmembrane</keyword>
<organism evidence="2 3">
    <name type="scientific">Dendrobium nobile</name>
    <name type="common">Orchid</name>
    <dbReference type="NCBI Taxonomy" id="94219"/>
    <lineage>
        <taxon>Eukaryota</taxon>
        <taxon>Viridiplantae</taxon>
        <taxon>Streptophyta</taxon>
        <taxon>Embryophyta</taxon>
        <taxon>Tracheophyta</taxon>
        <taxon>Spermatophyta</taxon>
        <taxon>Magnoliopsida</taxon>
        <taxon>Liliopsida</taxon>
        <taxon>Asparagales</taxon>
        <taxon>Orchidaceae</taxon>
        <taxon>Epidendroideae</taxon>
        <taxon>Malaxideae</taxon>
        <taxon>Dendrobiinae</taxon>
        <taxon>Dendrobium</taxon>
    </lineage>
</organism>
<reference evidence="2" key="1">
    <citation type="journal article" date="2022" name="Front. Genet.">
        <title>Chromosome-Scale Assembly of the Dendrobium nobile Genome Provides Insights Into the Molecular Mechanism of the Biosynthesis of the Medicinal Active Ingredient of Dendrobium.</title>
        <authorList>
            <person name="Xu Q."/>
            <person name="Niu S.-C."/>
            <person name="Li K.-L."/>
            <person name="Zheng P.-J."/>
            <person name="Zhang X.-J."/>
            <person name="Jia Y."/>
            <person name="Liu Y."/>
            <person name="Niu Y.-X."/>
            <person name="Yu L.-H."/>
            <person name="Chen D.-F."/>
            <person name="Zhang G.-Q."/>
        </authorList>
    </citation>
    <scope>NUCLEOTIDE SEQUENCE</scope>
    <source>
        <tissue evidence="2">Leaf</tissue>
    </source>
</reference>
<keyword evidence="1" id="KW-0472">Membrane</keyword>
<dbReference type="EMBL" id="JAGYWB010000007">
    <property type="protein sequence ID" value="KAI0516581.1"/>
    <property type="molecule type" value="Genomic_DNA"/>
</dbReference>
<feature type="transmembrane region" description="Helical" evidence="1">
    <location>
        <begin position="44"/>
        <end position="64"/>
    </location>
</feature>
<name>A0A8T3BMV9_DENNO</name>
<evidence type="ECO:0000313" key="3">
    <source>
        <dbReference type="Proteomes" id="UP000829196"/>
    </source>
</evidence>
<sequence>MNDMIMITSSSSSSSSSSCLVLFLTWQDDVASYAQAPFVAVVFIIAHHIVCMVMIHLCVIISLIDKTLLKFLTTVFFFLQSLSAKLFCQLAETALSNE</sequence>
<comment type="caution">
    <text evidence="2">The sequence shown here is derived from an EMBL/GenBank/DDBJ whole genome shotgun (WGS) entry which is preliminary data.</text>
</comment>
<protein>
    <submittedName>
        <fullName evidence="2">Uncharacterized protein</fullName>
    </submittedName>
</protein>
<keyword evidence="3" id="KW-1185">Reference proteome</keyword>
<dbReference type="AlphaFoldDB" id="A0A8T3BMV9"/>
<keyword evidence="1" id="KW-1133">Transmembrane helix</keyword>
<proteinExistence type="predicted"/>
<gene>
    <name evidence="2" type="ORF">KFK09_009258</name>
</gene>
<evidence type="ECO:0000256" key="1">
    <source>
        <dbReference type="SAM" id="Phobius"/>
    </source>
</evidence>
<evidence type="ECO:0000313" key="2">
    <source>
        <dbReference type="EMBL" id="KAI0516581.1"/>
    </source>
</evidence>
<accession>A0A8T3BMV9</accession>
<dbReference type="Proteomes" id="UP000829196">
    <property type="component" value="Unassembled WGS sequence"/>
</dbReference>